<gene>
    <name evidence="10" type="ORF">VSDG_07252</name>
</gene>
<accession>A0A423VMT1</accession>
<dbReference type="Proteomes" id="UP000284375">
    <property type="component" value="Unassembled WGS sequence"/>
</dbReference>
<dbReference type="GO" id="GO:0016491">
    <property type="term" value="F:oxidoreductase activity"/>
    <property type="evidence" value="ECO:0007669"/>
    <property type="project" value="UniProtKB-KW"/>
</dbReference>
<comment type="similarity">
    <text evidence="8">Belongs to the ustYa family.</text>
</comment>
<organism evidence="10 11">
    <name type="scientific">Cytospora chrysosperma</name>
    <name type="common">Cytospora canker fungus</name>
    <name type="synonym">Sphaeria chrysosperma</name>
    <dbReference type="NCBI Taxonomy" id="252740"/>
    <lineage>
        <taxon>Eukaryota</taxon>
        <taxon>Fungi</taxon>
        <taxon>Dikarya</taxon>
        <taxon>Ascomycota</taxon>
        <taxon>Pezizomycotina</taxon>
        <taxon>Sordariomycetes</taxon>
        <taxon>Sordariomycetidae</taxon>
        <taxon>Diaporthales</taxon>
        <taxon>Cytosporaceae</taxon>
        <taxon>Cytospora</taxon>
    </lineage>
</organism>
<dbReference type="InterPro" id="IPR021765">
    <property type="entry name" value="UstYa-like"/>
</dbReference>
<dbReference type="EMBL" id="LJZO01000038">
    <property type="protein sequence ID" value="ROV92302.1"/>
    <property type="molecule type" value="Genomic_DNA"/>
</dbReference>
<evidence type="ECO:0000313" key="10">
    <source>
        <dbReference type="EMBL" id="ROV92302.1"/>
    </source>
</evidence>
<dbReference type="GO" id="GO:0043386">
    <property type="term" value="P:mycotoxin biosynthetic process"/>
    <property type="evidence" value="ECO:0007669"/>
    <property type="project" value="InterPro"/>
</dbReference>
<reference evidence="10 11" key="1">
    <citation type="submission" date="2015-09" db="EMBL/GenBank/DDBJ databases">
        <title>Host preference determinants of Valsa canker pathogens revealed by comparative genomics.</title>
        <authorList>
            <person name="Yin Z."/>
            <person name="Huang L."/>
        </authorList>
    </citation>
    <scope>NUCLEOTIDE SEQUENCE [LARGE SCALE GENOMIC DNA]</scope>
    <source>
        <strain evidence="10 11">YSFL</strain>
    </source>
</reference>
<evidence type="ECO:0000256" key="9">
    <source>
        <dbReference type="SAM" id="Phobius"/>
    </source>
</evidence>
<feature type="transmembrane region" description="Helical" evidence="9">
    <location>
        <begin position="53"/>
        <end position="77"/>
    </location>
</feature>
<evidence type="ECO:0008006" key="12">
    <source>
        <dbReference type="Google" id="ProtNLM"/>
    </source>
</evidence>
<dbReference type="AlphaFoldDB" id="A0A423VMT1"/>
<dbReference type="OrthoDB" id="3687641at2759"/>
<dbReference type="Pfam" id="PF11807">
    <property type="entry name" value="UstYa"/>
    <property type="match status" value="1"/>
</dbReference>
<protein>
    <recommendedName>
        <fullName evidence="12">Tat pathway signal sequence</fullName>
    </recommendedName>
</protein>
<keyword evidence="4" id="KW-0560">Oxidoreductase</keyword>
<evidence type="ECO:0000256" key="4">
    <source>
        <dbReference type="ARBA" id="ARBA00023002"/>
    </source>
</evidence>
<evidence type="ECO:0000256" key="8">
    <source>
        <dbReference type="ARBA" id="ARBA00035112"/>
    </source>
</evidence>
<dbReference type="GO" id="GO:0016020">
    <property type="term" value="C:membrane"/>
    <property type="evidence" value="ECO:0007669"/>
    <property type="project" value="UniProtKB-SubCell"/>
</dbReference>
<dbReference type="PANTHER" id="PTHR33365:SF14">
    <property type="entry name" value="TAT PATHWAY SIGNAL SEQUENCE"/>
    <property type="match status" value="1"/>
</dbReference>
<keyword evidence="2 9" id="KW-0812">Transmembrane</keyword>
<evidence type="ECO:0000256" key="1">
    <source>
        <dbReference type="ARBA" id="ARBA00004167"/>
    </source>
</evidence>
<keyword evidence="3 9" id="KW-1133">Transmembrane helix</keyword>
<keyword evidence="11" id="KW-1185">Reference proteome</keyword>
<evidence type="ECO:0000256" key="3">
    <source>
        <dbReference type="ARBA" id="ARBA00022989"/>
    </source>
</evidence>
<name>A0A423VMT1_CYTCH</name>
<evidence type="ECO:0000313" key="11">
    <source>
        <dbReference type="Proteomes" id="UP000284375"/>
    </source>
</evidence>
<dbReference type="STRING" id="252740.A0A423VMT1"/>
<evidence type="ECO:0000256" key="2">
    <source>
        <dbReference type="ARBA" id="ARBA00022692"/>
    </source>
</evidence>
<evidence type="ECO:0000256" key="6">
    <source>
        <dbReference type="ARBA" id="ARBA00023136"/>
    </source>
</evidence>
<evidence type="ECO:0000256" key="5">
    <source>
        <dbReference type="ARBA" id="ARBA00023026"/>
    </source>
</evidence>
<dbReference type="PANTHER" id="PTHR33365">
    <property type="entry name" value="YALI0B05434P"/>
    <property type="match status" value="1"/>
</dbReference>
<sequence>MRFLALFQKYQYRSLASVEGFTSPGDHDDDGTGSNLGQAGYKGIAVRNPSRTILFLTVLNASMFAVSTAWFIIWCFSNLKMNADLRRVSSYSPVFDRLDLEASIKKLNGTVYPQRDGGSIARQQPNPEADAVWDEWELTRVFPITRADVIQMGKDPSTVTKLEDDVWGLGNDAYAAIFDVYHQIHCLNSLRHIAYGDYYNKSMGRVDTIKQREIHMNHCIDMVLQTLQCSGNVNLITLHWVETQEYPFPDMSINRQCINFDKFTEWRKKNTIDMEKYVEVMKKPEGPKPGIKQLPAADAYYEYWGYDNPNHKPKPEGHGIPLDDDSNL</sequence>
<evidence type="ECO:0000256" key="7">
    <source>
        <dbReference type="ARBA" id="ARBA00023180"/>
    </source>
</evidence>
<keyword evidence="6 9" id="KW-0472">Membrane</keyword>
<keyword evidence="7" id="KW-0325">Glycoprotein</keyword>
<keyword evidence="5" id="KW-0843">Virulence</keyword>
<comment type="subcellular location">
    <subcellularLocation>
        <location evidence="1">Membrane</location>
        <topology evidence="1">Single-pass membrane protein</topology>
    </subcellularLocation>
</comment>
<proteinExistence type="inferred from homology"/>
<comment type="caution">
    <text evidence="10">The sequence shown here is derived from an EMBL/GenBank/DDBJ whole genome shotgun (WGS) entry which is preliminary data.</text>
</comment>